<feature type="signal peptide" evidence="1">
    <location>
        <begin position="1"/>
        <end position="27"/>
    </location>
</feature>
<protein>
    <recommendedName>
        <fullName evidence="4">SnoaL-like domain-containing protein</fullName>
    </recommendedName>
</protein>
<keyword evidence="1" id="KW-0732">Signal</keyword>
<dbReference type="InterPro" id="IPR032710">
    <property type="entry name" value="NTF2-like_dom_sf"/>
</dbReference>
<dbReference type="InterPro" id="IPR009959">
    <property type="entry name" value="Cyclase_SnoaL-like"/>
</dbReference>
<dbReference type="SUPFAM" id="SSF54909">
    <property type="entry name" value="Dimeric alpha+beta barrel"/>
    <property type="match status" value="1"/>
</dbReference>
<dbReference type="KEGG" id="vas:GT360_06650"/>
<dbReference type="Pfam" id="PF07366">
    <property type="entry name" value="SnoaL"/>
    <property type="match status" value="1"/>
</dbReference>
<dbReference type="Gene3D" id="3.10.450.50">
    <property type="match status" value="2"/>
</dbReference>
<reference evidence="2 3" key="1">
    <citation type="submission" date="2020-01" db="EMBL/GenBank/DDBJ databases">
        <title>Whole genome and functional gene identification of agarase of Vibrio HN897.</title>
        <authorList>
            <person name="Liu Y."/>
            <person name="Zhao Z."/>
        </authorList>
    </citation>
    <scope>NUCLEOTIDE SEQUENCE [LARGE SCALE GENOMIC DNA]</scope>
    <source>
        <strain evidence="2 3">HN897</strain>
    </source>
</reference>
<feature type="chain" id="PRO_5031391664" description="SnoaL-like domain-containing protein" evidence="1">
    <location>
        <begin position="28"/>
        <end position="388"/>
    </location>
</feature>
<evidence type="ECO:0000256" key="1">
    <source>
        <dbReference type="SAM" id="SignalP"/>
    </source>
</evidence>
<dbReference type="InterPro" id="IPR011008">
    <property type="entry name" value="Dimeric_a/b-barrel"/>
</dbReference>
<name>A0A7Z2YDB7_9VIBR</name>
<dbReference type="SUPFAM" id="SSF54427">
    <property type="entry name" value="NTF2-like"/>
    <property type="match status" value="2"/>
</dbReference>
<proteinExistence type="predicted"/>
<dbReference type="Proteomes" id="UP000464262">
    <property type="component" value="Chromosome 1"/>
</dbReference>
<evidence type="ECO:0000313" key="3">
    <source>
        <dbReference type="Proteomes" id="UP000464262"/>
    </source>
</evidence>
<dbReference type="PANTHER" id="PTHR38436">
    <property type="entry name" value="POLYKETIDE CYCLASE SNOAL-LIKE DOMAIN"/>
    <property type="match status" value="1"/>
</dbReference>
<accession>A0A7Z2YDB7</accession>
<dbReference type="PANTHER" id="PTHR38436:SF1">
    <property type="entry name" value="ESTER CYCLASE"/>
    <property type="match status" value="1"/>
</dbReference>
<dbReference type="AlphaFoldDB" id="A0A7Z2YDB7"/>
<keyword evidence="3" id="KW-1185">Reference proteome</keyword>
<organism evidence="2 3">
    <name type="scientific">Vibrio astriarenae</name>
    <dbReference type="NCBI Taxonomy" id="1481923"/>
    <lineage>
        <taxon>Bacteria</taxon>
        <taxon>Pseudomonadati</taxon>
        <taxon>Pseudomonadota</taxon>
        <taxon>Gammaproteobacteria</taxon>
        <taxon>Vibrionales</taxon>
        <taxon>Vibrionaceae</taxon>
        <taxon>Vibrio</taxon>
    </lineage>
</organism>
<evidence type="ECO:0000313" key="2">
    <source>
        <dbReference type="EMBL" id="QIA63211.1"/>
    </source>
</evidence>
<dbReference type="GO" id="GO:0030638">
    <property type="term" value="P:polyketide metabolic process"/>
    <property type="evidence" value="ECO:0007669"/>
    <property type="project" value="InterPro"/>
</dbReference>
<gene>
    <name evidence="2" type="ORF">GT360_06650</name>
</gene>
<evidence type="ECO:0008006" key="4">
    <source>
        <dbReference type="Google" id="ProtNLM"/>
    </source>
</evidence>
<dbReference type="EMBL" id="CP047475">
    <property type="protein sequence ID" value="QIA63211.1"/>
    <property type="molecule type" value="Genomic_DNA"/>
</dbReference>
<sequence>MQLTSKRVCTSLLAITSLTLFSHATFAQDSVSKQEMSNKEKAIAVISSIETGDQNAIGYINPQKYIQHNLSVADGLAGFGEVLSALPEGSAKANVVRAAQDGDYVFLHTEYDFFGPKVGFDIFRFEDGLIVEHWDNLQPIAEPNPSGRTQLDGPTEITQTDMTVENKALVADFVDTILIKGDMSKIGMFIDPKPEDYLQHNSMVADGLDGLGAALKALAEAGTPMVYTANHKILGEGNFVLAVSEGTFLGNHTSFYDLFRVENGKIVEHWDVIETIPSEDQWKNDNGKFGFESDYVVEVATFDLGDGVTDEQFIPIDKAVEETHVAKQPGFLSRESGMTEDGYWRVIVHWASFADADASMNSFMNAPAAADFMSKADGSTMIMRRYAH</sequence>